<evidence type="ECO:0000313" key="3">
    <source>
        <dbReference type="EMBL" id="MEE4423719.1"/>
    </source>
</evidence>
<comment type="caution">
    <text evidence="3">The sequence shown here is derived from an EMBL/GenBank/DDBJ whole genome shotgun (WGS) entry which is preliminary data.</text>
</comment>
<name>A0ABU7NXW9_9ACTN</name>
<feature type="region of interest" description="Disordered" evidence="1">
    <location>
        <begin position="1"/>
        <end position="28"/>
    </location>
</feature>
<dbReference type="SUPFAM" id="SSF47413">
    <property type="entry name" value="lambda repressor-like DNA-binding domains"/>
    <property type="match status" value="1"/>
</dbReference>
<dbReference type="CDD" id="cd00093">
    <property type="entry name" value="HTH_XRE"/>
    <property type="match status" value="1"/>
</dbReference>
<reference evidence="3 4" key="1">
    <citation type="submission" date="2023-12" db="EMBL/GenBank/DDBJ databases">
        <title>30 novel species of actinomycetes from the DSMZ collection.</title>
        <authorList>
            <person name="Nouioui I."/>
        </authorList>
    </citation>
    <scope>NUCLEOTIDE SEQUENCE [LARGE SCALE GENOMIC DNA]</scope>
    <source>
        <strain evidence="3 4">DSM 41528</strain>
    </source>
</reference>
<dbReference type="Proteomes" id="UP001307760">
    <property type="component" value="Unassembled WGS sequence"/>
</dbReference>
<feature type="compositionally biased region" description="Polar residues" evidence="1">
    <location>
        <begin position="1"/>
        <end position="11"/>
    </location>
</feature>
<feature type="compositionally biased region" description="Polar residues" evidence="1">
    <location>
        <begin position="181"/>
        <end position="192"/>
    </location>
</feature>
<dbReference type="EMBL" id="JAZBJP010000029">
    <property type="protein sequence ID" value="MEE4423719.1"/>
    <property type="molecule type" value="Genomic_DNA"/>
</dbReference>
<keyword evidence="2" id="KW-0812">Transmembrane</keyword>
<dbReference type="InterPro" id="IPR001387">
    <property type="entry name" value="Cro/C1-type_HTH"/>
</dbReference>
<evidence type="ECO:0000256" key="1">
    <source>
        <dbReference type="SAM" id="MobiDB-lite"/>
    </source>
</evidence>
<protein>
    <submittedName>
        <fullName evidence="3">Helix-turn-helix transcriptional regulator</fullName>
    </submittedName>
</protein>
<keyword evidence="2" id="KW-1133">Transmembrane helix</keyword>
<evidence type="ECO:0000313" key="4">
    <source>
        <dbReference type="Proteomes" id="UP001307760"/>
    </source>
</evidence>
<feature type="region of interest" description="Disordered" evidence="1">
    <location>
        <begin position="163"/>
        <end position="192"/>
    </location>
</feature>
<dbReference type="InterPro" id="IPR010982">
    <property type="entry name" value="Lambda_DNA-bd_dom_sf"/>
</dbReference>
<feature type="region of interest" description="Disordered" evidence="1">
    <location>
        <begin position="103"/>
        <end position="133"/>
    </location>
</feature>
<feature type="transmembrane region" description="Helical" evidence="2">
    <location>
        <begin position="138"/>
        <end position="159"/>
    </location>
</feature>
<gene>
    <name evidence="3" type="ORF">V2J85_31085</name>
</gene>
<keyword evidence="2" id="KW-0472">Membrane</keyword>
<keyword evidence="4" id="KW-1185">Reference proteome</keyword>
<evidence type="ECO:0000256" key="2">
    <source>
        <dbReference type="SAM" id="Phobius"/>
    </source>
</evidence>
<organism evidence="3 4">
    <name type="scientific">Streptomyces bugieae</name>
    <dbReference type="NCBI Taxonomy" id="3098223"/>
    <lineage>
        <taxon>Bacteria</taxon>
        <taxon>Bacillati</taxon>
        <taxon>Actinomycetota</taxon>
        <taxon>Actinomycetes</taxon>
        <taxon>Kitasatosporales</taxon>
        <taxon>Streptomycetaceae</taxon>
        <taxon>Streptomyces</taxon>
    </lineage>
</organism>
<proteinExistence type="predicted"/>
<sequence>MRDVPGNQNDATHPRRKPLAPLPDELSGPARDFVTALRRIHGELGYSLKELEGRLPASRSSLSRYLRGQGLPDERLLVQWCKLSFTGEDRLPALVDLLHRAQEAADSGPETAREVGGTDEPPDQETEQGARGRRRLPLVLAALGTAAVLAGAAVAIPALTGQDRASNGPPHDSAGAGGVQGSETSAKGTGSARITVNNVERACQHPRTENCALGLARDPYQVYRRANVVAHVWHGDVLHAVCRIADGVTVTDEMGGHSSIWFRVDQDGTRMWAPGIRIRPEQLENTTLPTCPEGS</sequence>
<dbReference type="RefSeq" id="WP_261956769.1">
    <property type="nucleotide sequence ID" value="NZ_JAZBJP010000029.1"/>
</dbReference>
<accession>A0ABU7NXW9</accession>